<dbReference type="EMBL" id="JBBGZH010000001">
    <property type="protein sequence ID" value="MEJ5019070.1"/>
    <property type="molecule type" value="Genomic_DNA"/>
</dbReference>
<organism evidence="1 2">
    <name type="scientific">Ochrobactrum vermis</name>
    <dbReference type="NCBI Taxonomy" id="1827297"/>
    <lineage>
        <taxon>Bacteria</taxon>
        <taxon>Pseudomonadati</taxon>
        <taxon>Pseudomonadota</taxon>
        <taxon>Alphaproteobacteria</taxon>
        <taxon>Hyphomicrobiales</taxon>
        <taxon>Brucellaceae</taxon>
        <taxon>Brucella/Ochrobactrum group</taxon>
        <taxon>Ochrobactrum</taxon>
    </lineage>
</organism>
<proteinExistence type="predicted"/>
<evidence type="ECO:0000313" key="1">
    <source>
        <dbReference type="EMBL" id="MEJ5019070.1"/>
    </source>
</evidence>
<keyword evidence="2" id="KW-1185">Reference proteome</keyword>
<name>A0ABU8P9Y2_9HYPH</name>
<gene>
    <name evidence="1" type="ORF">WH297_04865</name>
</gene>
<sequence length="49" mass="5636">MIKTKPRQICGHPRSQAVKHFISRLMQATDNMTADFGMVPAEPTFYRVK</sequence>
<dbReference type="RefSeq" id="WP_181153312.1">
    <property type="nucleotide sequence ID" value="NZ_JBBGZH010000001.1"/>
</dbReference>
<reference evidence="1 2" key="1">
    <citation type="submission" date="2023-12" db="EMBL/GenBank/DDBJ databases">
        <title>Gut-associated functions are favored during microbiome assembly across C. elegans life.</title>
        <authorList>
            <person name="Zimmermann J."/>
        </authorList>
    </citation>
    <scope>NUCLEOTIDE SEQUENCE [LARGE SCALE GENOMIC DNA]</scope>
    <source>
        <strain evidence="1 2">MYb71</strain>
    </source>
</reference>
<evidence type="ECO:0008006" key="3">
    <source>
        <dbReference type="Google" id="ProtNLM"/>
    </source>
</evidence>
<protein>
    <recommendedName>
        <fullName evidence="3">Transposase</fullName>
    </recommendedName>
</protein>
<dbReference type="Proteomes" id="UP001375812">
    <property type="component" value="Unassembled WGS sequence"/>
</dbReference>
<accession>A0ABU8P9Y2</accession>
<comment type="caution">
    <text evidence="1">The sequence shown here is derived from an EMBL/GenBank/DDBJ whole genome shotgun (WGS) entry which is preliminary data.</text>
</comment>
<evidence type="ECO:0000313" key="2">
    <source>
        <dbReference type="Proteomes" id="UP001375812"/>
    </source>
</evidence>